<dbReference type="PANTHER" id="PTHR47723:SF19">
    <property type="entry name" value="POLYNUCLEOTIDYL TRANSFERASE, RIBONUCLEASE H-LIKE SUPERFAMILY PROTEIN"/>
    <property type="match status" value="1"/>
</dbReference>
<dbReference type="EMBL" id="JBJUIK010000002">
    <property type="protein sequence ID" value="KAL3535275.1"/>
    <property type="molecule type" value="Genomic_DNA"/>
</dbReference>
<dbReference type="EMBL" id="JBJUIK010000002">
    <property type="protein sequence ID" value="KAL3535280.1"/>
    <property type="molecule type" value="Genomic_DNA"/>
</dbReference>
<dbReference type="SUPFAM" id="SSF53098">
    <property type="entry name" value="Ribonuclease H-like"/>
    <property type="match status" value="1"/>
</dbReference>
<name>A0ABD3AVW9_9GENT</name>
<evidence type="ECO:0000313" key="3">
    <source>
        <dbReference type="EMBL" id="KAL3535280.1"/>
    </source>
</evidence>
<protein>
    <recommendedName>
        <fullName evidence="1">RNase H type-1 domain-containing protein</fullName>
    </recommendedName>
</protein>
<dbReference type="InterPro" id="IPR002156">
    <property type="entry name" value="RNaseH_domain"/>
</dbReference>
<proteinExistence type="predicted"/>
<dbReference type="PANTHER" id="PTHR47723">
    <property type="entry name" value="OS05G0353850 PROTEIN"/>
    <property type="match status" value="1"/>
</dbReference>
<keyword evidence="4" id="KW-1185">Reference proteome</keyword>
<dbReference type="Proteomes" id="UP001630127">
    <property type="component" value="Unassembled WGS sequence"/>
</dbReference>
<gene>
    <name evidence="2" type="ORF">ACH5RR_003736</name>
    <name evidence="3" type="ORF">ACH5RR_003741</name>
</gene>
<feature type="domain" description="RNase H type-1" evidence="1">
    <location>
        <begin position="28"/>
        <end position="74"/>
    </location>
</feature>
<evidence type="ECO:0000313" key="2">
    <source>
        <dbReference type="EMBL" id="KAL3535275.1"/>
    </source>
</evidence>
<sequence>MKHEELIGWEPPDFPFFKLSTDIPSRGNPGLSGAGGFIKNHNGYWITIFSRRVSIATNNMAEAWALRDGLQSIAQEIP</sequence>
<dbReference type="InterPro" id="IPR012337">
    <property type="entry name" value="RNaseH-like_sf"/>
</dbReference>
<dbReference type="InterPro" id="IPR053151">
    <property type="entry name" value="RNase_H-like"/>
</dbReference>
<reference evidence="3 4" key="1">
    <citation type="submission" date="2024-11" db="EMBL/GenBank/DDBJ databases">
        <title>A near-complete genome assembly of Cinchona calisaya.</title>
        <authorList>
            <person name="Lian D.C."/>
            <person name="Zhao X.W."/>
            <person name="Wei L."/>
        </authorList>
    </citation>
    <scope>NUCLEOTIDE SEQUENCE [LARGE SCALE GENOMIC DNA]</scope>
    <source>
        <tissue evidence="3">Nenye</tissue>
    </source>
</reference>
<evidence type="ECO:0000259" key="1">
    <source>
        <dbReference type="Pfam" id="PF13456"/>
    </source>
</evidence>
<dbReference type="InterPro" id="IPR044730">
    <property type="entry name" value="RNase_H-like_dom_plant"/>
</dbReference>
<dbReference type="Gene3D" id="3.30.420.10">
    <property type="entry name" value="Ribonuclease H-like superfamily/Ribonuclease H"/>
    <property type="match status" value="1"/>
</dbReference>
<dbReference type="AlphaFoldDB" id="A0ABD3AVW9"/>
<dbReference type="CDD" id="cd06222">
    <property type="entry name" value="RNase_H_like"/>
    <property type="match status" value="1"/>
</dbReference>
<dbReference type="Pfam" id="PF13456">
    <property type="entry name" value="RVT_3"/>
    <property type="match status" value="1"/>
</dbReference>
<dbReference type="InterPro" id="IPR036397">
    <property type="entry name" value="RNaseH_sf"/>
</dbReference>
<organism evidence="3 4">
    <name type="scientific">Cinchona calisaya</name>
    <dbReference type="NCBI Taxonomy" id="153742"/>
    <lineage>
        <taxon>Eukaryota</taxon>
        <taxon>Viridiplantae</taxon>
        <taxon>Streptophyta</taxon>
        <taxon>Embryophyta</taxon>
        <taxon>Tracheophyta</taxon>
        <taxon>Spermatophyta</taxon>
        <taxon>Magnoliopsida</taxon>
        <taxon>eudicotyledons</taxon>
        <taxon>Gunneridae</taxon>
        <taxon>Pentapetalae</taxon>
        <taxon>asterids</taxon>
        <taxon>lamiids</taxon>
        <taxon>Gentianales</taxon>
        <taxon>Rubiaceae</taxon>
        <taxon>Cinchonoideae</taxon>
        <taxon>Cinchoneae</taxon>
        <taxon>Cinchona</taxon>
    </lineage>
</organism>
<accession>A0ABD3AVW9</accession>
<comment type="caution">
    <text evidence="3">The sequence shown here is derived from an EMBL/GenBank/DDBJ whole genome shotgun (WGS) entry which is preliminary data.</text>
</comment>
<evidence type="ECO:0000313" key="4">
    <source>
        <dbReference type="Proteomes" id="UP001630127"/>
    </source>
</evidence>